<dbReference type="Proteomes" id="UP001500552">
    <property type="component" value="Unassembled WGS sequence"/>
</dbReference>
<dbReference type="EMBL" id="BAABHC010000001">
    <property type="protein sequence ID" value="GAA4422714.1"/>
    <property type="molecule type" value="Genomic_DNA"/>
</dbReference>
<reference evidence="2" key="1">
    <citation type="journal article" date="2019" name="Int. J. Syst. Evol. Microbiol.">
        <title>The Global Catalogue of Microorganisms (GCM) 10K type strain sequencing project: providing services to taxonomists for standard genome sequencing and annotation.</title>
        <authorList>
            <consortium name="The Broad Institute Genomics Platform"/>
            <consortium name="The Broad Institute Genome Sequencing Center for Infectious Disease"/>
            <person name="Wu L."/>
            <person name="Ma J."/>
        </authorList>
    </citation>
    <scope>NUCLEOTIDE SEQUENCE [LARGE SCALE GENOMIC DNA]</scope>
    <source>
        <strain evidence="2">JCM 17926</strain>
    </source>
</reference>
<keyword evidence="2" id="KW-1185">Reference proteome</keyword>
<sequence length="54" mass="6187">MKILILLFAFTFGFGANVKKSIDDVKEISKRNQVKEYNKYPNLLPVVEIVAEQS</sequence>
<evidence type="ECO:0000313" key="1">
    <source>
        <dbReference type="EMBL" id="GAA4422714.1"/>
    </source>
</evidence>
<protein>
    <submittedName>
        <fullName evidence="1">Uncharacterized protein</fullName>
    </submittedName>
</protein>
<evidence type="ECO:0000313" key="2">
    <source>
        <dbReference type="Proteomes" id="UP001500552"/>
    </source>
</evidence>
<organism evidence="1 2">
    <name type="scientific">Pontibacter saemangeumensis</name>
    <dbReference type="NCBI Taxonomy" id="1084525"/>
    <lineage>
        <taxon>Bacteria</taxon>
        <taxon>Pseudomonadati</taxon>
        <taxon>Bacteroidota</taxon>
        <taxon>Cytophagia</taxon>
        <taxon>Cytophagales</taxon>
        <taxon>Hymenobacteraceae</taxon>
        <taxon>Pontibacter</taxon>
    </lineage>
</organism>
<accession>A0ABP8L5U9</accession>
<comment type="caution">
    <text evidence="1">The sequence shown here is derived from an EMBL/GenBank/DDBJ whole genome shotgun (WGS) entry which is preliminary data.</text>
</comment>
<name>A0ABP8L5U9_9BACT</name>
<proteinExistence type="predicted"/>
<dbReference type="RefSeq" id="WP_345156127.1">
    <property type="nucleotide sequence ID" value="NZ_BAABHC010000001.1"/>
</dbReference>
<gene>
    <name evidence="1" type="ORF">GCM10023188_00620</name>
</gene>